<dbReference type="EMBL" id="PVZC01000005">
    <property type="protein sequence ID" value="PRX98042.1"/>
    <property type="molecule type" value="Genomic_DNA"/>
</dbReference>
<dbReference type="Proteomes" id="UP000237846">
    <property type="component" value="Unassembled WGS sequence"/>
</dbReference>
<accession>A0A2T0Q2L9</accession>
<evidence type="ECO:0000313" key="3">
    <source>
        <dbReference type="Proteomes" id="UP000237846"/>
    </source>
</evidence>
<protein>
    <submittedName>
        <fullName evidence="2">Transglutaminase superfamily protein</fullName>
    </submittedName>
</protein>
<comment type="caution">
    <text evidence="2">The sequence shown here is derived from an EMBL/GenBank/DDBJ whole genome shotgun (WGS) entry which is preliminary data.</text>
</comment>
<dbReference type="Pfam" id="PF13471">
    <property type="entry name" value="Transglut_core3"/>
    <property type="match status" value="1"/>
</dbReference>
<dbReference type="InterPro" id="IPR053521">
    <property type="entry name" value="McjB-like"/>
</dbReference>
<evidence type="ECO:0000313" key="2">
    <source>
        <dbReference type="EMBL" id="PRX98042.1"/>
    </source>
</evidence>
<sequence length="144" mass="15992">MTMPVALEPSVRVGRRRRVAALAAVGLAWLLQRLRPRRLRAVLGLVRRGARPATEAQALSARRTVVTVSVRCAGQGCLQRSIATALLCRFGGSWPDWCTGVRTEPFRAHAWVEVAGRPVGERDEVSVYHKTMTVRAAARRRRAR</sequence>
<feature type="domain" description="Microcin J25-processing protein McjB C-terminal" evidence="1">
    <location>
        <begin position="21"/>
        <end position="132"/>
    </location>
</feature>
<dbReference type="InterPro" id="IPR032708">
    <property type="entry name" value="McjB_C"/>
</dbReference>
<keyword evidence="3" id="KW-1185">Reference proteome</keyword>
<gene>
    <name evidence="2" type="ORF">CLV72_105395</name>
</gene>
<evidence type="ECO:0000259" key="1">
    <source>
        <dbReference type="Pfam" id="PF13471"/>
    </source>
</evidence>
<reference evidence="2 3" key="1">
    <citation type="submission" date="2018-03" db="EMBL/GenBank/DDBJ databases">
        <title>Genomic Encyclopedia of Archaeal and Bacterial Type Strains, Phase II (KMG-II): from individual species to whole genera.</title>
        <authorList>
            <person name="Goeker M."/>
        </authorList>
    </citation>
    <scope>NUCLEOTIDE SEQUENCE [LARGE SCALE GENOMIC DNA]</scope>
    <source>
        <strain evidence="2 3">DSM 45601</strain>
    </source>
</reference>
<proteinExistence type="predicted"/>
<name>A0A2T0Q2L9_9ACTN</name>
<dbReference type="AlphaFoldDB" id="A0A2T0Q2L9"/>
<dbReference type="NCBIfam" id="NF033537">
    <property type="entry name" value="lasso_biosyn_B2"/>
    <property type="match status" value="1"/>
</dbReference>
<organism evidence="2 3">
    <name type="scientific">Allonocardiopsis opalescens</name>
    <dbReference type="NCBI Taxonomy" id="1144618"/>
    <lineage>
        <taxon>Bacteria</taxon>
        <taxon>Bacillati</taxon>
        <taxon>Actinomycetota</taxon>
        <taxon>Actinomycetes</taxon>
        <taxon>Streptosporangiales</taxon>
        <taxon>Allonocardiopsis</taxon>
    </lineage>
</organism>